<keyword evidence="2" id="KW-0456">Lyase</keyword>
<sequence length="119" mass="12333">MYDHLGLKVRDLDASVRFYQAALAPLGHVLCSRGDGYAGFGPPDAPALWLYGGGKSGAATHVAFRAGDRAAVERFHAAGLGAGGRDHGAPGVRADYAPDYYAAFLLDPDGNNVEAVCLG</sequence>
<dbReference type="CDD" id="cd07262">
    <property type="entry name" value="VOC_like"/>
    <property type="match status" value="1"/>
</dbReference>
<proteinExistence type="predicted"/>
<name>A0A316HZ19_9GAMM</name>
<evidence type="ECO:0000313" key="3">
    <source>
        <dbReference type="Proteomes" id="UP000245812"/>
    </source>
</evidence>
<dbReference type="OrthoDB" id="9800438at2"/>
<dbReference type="EMBL" id="QGHC01000008">
    <property type="protein sequence ID" value="PWK85948.1"/>
    <property type="molecule type" value="Genomic_DNA"/>
</dbReference>
<comment type="caution">
    <text evidence="2">The sequence shown here is derived from an EMBL/GenBank/DDBJ whole genome shotgun (WGS) entry which is preliminary data.</text>
</comment>
<dbReference type="Pfam" id="PF00903">
    <property type="entry name" value="Glyoxalase"/>
    <property type="match status" value="1"/>
</dbReference>
<dbReference type="InterPro" id="IPR004360">
    <property type="entry name" value="Glyas_Fos-R_dOase_dom"/>
</dbReference>
<feature type="domain" description="VOC" evidence="1">
    <location>
        <begin position="1"/>
        <end position="118"/>
    </location>
</feature>
<evidence type="ECO:0000259" key="1">
    <source>
        <dbReference type="PROSITE" id="PS51819"/>
    </source>
</evidence>
<keyword evidence="2" id="KW-0560">Oxidoreductase</keyword>
<dbReference type="PANTHER" id="PTHR35006">
    <property type="entry name" value="GLYOXALASE FAMILY PROTEIN (AFU_ORTHOLOGUE AFUA_5G14830)"/>
    <property type="match status" value="1"/>
</dbReference>
<keyword evidence="2" id="KW-0223">Dioxygenase</keyword>
<reference evidence="2 3" key="1">
    <citation type="submission" date="2018-05" db="EMBL/GenBank/DDBJ databases">
        <title>Genomic Encyclopedia of Type Strains, Phase IV (KMG-IV): sequencing the most valuable type-strain genomes for metagenomic binning, comparative biology and taxonomic classification.</title>
        <authorList>
            <person name="Goeker M."/>
        </authorList>
    </citation>
    <scope>NUCLEOTIDE SEQUENCE [LARGE SCALE GENOMIC DNA]</scope>
    <source>
        <strain evidence="2 3">DSM 14263</strain>
    </source>
</reference>
<dbReference type="GO" id="GO:0016829">
    <property type="term" value="F:lyase activity"/>
    <property type="evidence" value="ECO:0007669"/>
    <property type="project" value="UniProtKB-KW"/>
</dbReference>
<dbReference type="GO" id="GO:0051213">
    <property type="term" value="F:dioxygenase activity"/>
    <property type="evidence" value="ECO:0007669"/>
    <property type="project" value="UniProtKB-KW"/>
</dbReference>
<dbReference type="Proteomes" id="UP000245812">
    <property type="component" value="Unassembled WGS sequence"/>
</dbReference>
<dbReference type="PROSITE" id="PS51819">
    <property type="entry name" value="VOC"/>
    <property type="match status" value="1"/>
</dbReference>
<dbReference type="SUPFAM" id="SSF54593">
    <property type="entry name" value="Glyoxalase/Bleomycin resistance protein/Dihydroxybiphenyl dioxygenase"/>
    <property type="match status" value="1"/>
</dbReference>
<keyword evidence="3" id="KW-1185">Reference proteome</keyword>
<evidence type="ECO:0000313" key="2">
    <source>
        <dbReference type="EMBL" id="PWK85948.1"/>
    </source>
</evidence>
<organism evidence="2 3">
    <name type="scientific">Fulvimonas soli</name>
    <dbReference type="NCBI Taxonomy" id="155197"/>
    <lineage>
        <taxon>Bacteria</taxon>
        <taxon>Pseudomonadati</taxon>
        <taxon>Pseudomonadota</taxon>
        <taxon>Gammaproteobacteria</taxon>
        <taxon>Lysobacterales</taxon>
        <taxon>Rhodanobacteraceae</taxon>
        <taxon>Fulvimonas</taxon>
    </lineage>
</organism>
<dbReference type="InterPro" id="IPR029068">
    <property type="entry name" value="Glyas_Bleomycin-R_OHBP_Dase"/>
</dbReference>
<gene>
    <name evidence="2" type="ORF">C7456_108244</name>
</gene>
<dbReference type="InterPro" id="IPR037523">
    <property type="entry name" value="VOC_core"/>
</dbReference>
<dbReference type="Gene3D" id="3.10.180.10">
    <property type="entry name" value="2,3-Dihydroxybiphenyl 1,2-Dioxygenase, domain 1"/>
    <property type="match status" value="1"/>
</dbReference>
<dbReference type="RefSeq" id="WP_109724063.1">
    <property type="nucleotide sequence ID" value="NZ_MSZV01000035.1"/>
</dbReference>
<dbReference type="AlphaFoldDB" id="A0A316HZ19"/>
<protein>
    <submittedName>
        <fullName evidence="2">Catechol 2,3-dioxygenase-like lactoylglutathione lyase family enzyme</fullName>
    </submittedName>
</protein>
<dbReference type="PANTHER" id="PTHR35006:SF2">
    <property type="entry name" value="GLYOXALASE FAMILY PROTEIN (AFU_ORTHOLOGUE AFUA_5G14830)"/>
    <property type="match status" value="1"/>
</dbReference>
<accession>A0A316HZ19</accession>